<dbReference type="InterPro" id="IPR020841">
    <property type="entry name" value="PKS_Beta-ketoAc_synthase_dom"/>
</dbReference>
<comment type="similarity">
    <text evidence="1 3">Belongs to the thiolase-like superfamily. Beta-ketoacyl-ACP synthases family.</text>
</comment>
<dbReference type="PROSITE" id="PS52004">
    <property type="entry name" value="KS3_2"/>
    <property type="match status" value="1"/>
</dbReference>
<dbReference type="InParanoid" id="A0A1H9AL23"/>
<keyword evidence="2 3" id="KW-0808">Transferase</keyword>
<evidence type="ECO:0000313" key="5">
    <source>
        <dbReference type="EMBL" id="SEP77211.1"/>
    </source>
</evidence>
<keyword evidence="6" id="KW-1185">Reference proteome</keyword>
<dbReference type="Pfam" id="PF02801">
    <property type="entry name" value="Ketoacyl-synt_C"/>
    <property type="match status" value="1"/>
</dbReference>
<sequence length="406" mass="43317">MNYGLMEPIYITGMGMNCSLGWTPEEIHTSLIADAKGGISNIEILNTRHRGTFPVGEIKRETEDLRAEITNQGGYQLNRTSILATKAVEQAIEQARHAHRAGGRLGLISGTTVGGMDVTEDGYINHVEGRLHNINFFQLGGAAFCAEYLAERLGGVQYLSTISTACSSSLNAIGNAVQLLQAGQLDIAIAGGADALCRFTINGFNSFRLLDQNRCRPFDATRSGINLGEGAAYFVLETETSLRRTGNKPIAMITGYGNHNDRFHPSSISPDGVGIQMAMRSALEQSKTPLDKVDYILTHGTATPNNDASEGAAIHNLFSEVAVPDYVSLKSSFGHTLAASGAINTGVGITSILNGTKYPNYNWTEAMPELSSGPLATTLEKQSVNNVIINATGMGGYCSSMVLSKT</sequence>
<dbReference type="InterPro" id="IPR014031">
    <property type="entry name" value="Ketoacyl_synth_C"/>
</dbReference>
<dbReference type="Proteomes" id="UP000199021">
    <property type="component" value="Unassembled WGS sequence"/>
</dbReference>
<gene>
    <name evidence="5" type="ORF">SAMN05444359_102134</name>
</gene>
<evidence type="ECO:0000256" key="3">
    <source>
        <dbReference type="RuleBase" id="RU003694"/>
    </source>
</evidence>
<evidence type="ECO:0000313" key="6">
    <source>
        <dbReference type="Proteomes" id="UP000199021"/>
    </source>
</evidence>
<organism evidence="5 6">
    <name type="scientific">Neolewinella agarilytica</name>
    <dbReference type="NCBI Taxonomy" id="478744"/>
    <lineage>
        <taxon>Bacteria</taxon>
        <taxon>Pseudomonadati</taxon>
        <taxon>Bacteroidota</taxon>
        <taxon>Saprospiria</taxon>
        <taxon>Saprospirales</taxon>
        <taxon>Lewinellaceae</taxon>
        <taxon>Neolewinella</taxon>
    </lineage>
</organism>
<protein>
    <submittedName>
        <fullName evidence="5">3-oxoacyl-[acyl-carrier-protein] synthase-1</fullName>
    </submittedName>
</protein>
<proteinExistence type="inferred from homology"/>
<dbReference type="EMBL" id="FOFB01000002">
    <property type="protein sequence ID" value="SEP77211.1"/>
    <property type="molecule type" value="Genomic_DNA"/>
</dbReference>
<dbReference type="InterPro" id="IPR000794">
    <property type="entry name" value="Beta-ketoacyl_synthase"/>
</dbReference>
<dbReference type="PANTHER" id="PTHR11712">
    <property type="entry name" value="POLYKETIDE SYNTHASE-RELATED"/>
    <property type="match status" value="1"/>
</dbReference>
<dbReference type="CDD" id="cd00834">
    <property type="entry name" value="KAS_I_II"/>
    <property type="match status" value="1"/>
</dbReference>
<dbReference type="SMART" id="SM00825">
    <property type="entry name" value="PKS_KS"/>
    <property type="match status" value="1"/>
</dbReference>
<dbReference type="Gene3D" id="3.40.47.10">
    <property type="match status" value="1"/>
</dbReference>
<accession>A0A1H9AL23</accession>
<name>A0A1H9AL23_9BACT</name>
<dbReference type="InterPro" id="IPR014030">
    <property type="entry name" value="Ketoacyl_synth_N"/>
</dbReference>
<reference evidence="6" key="1">
    <citation type="submission" date="2016-10" db="EMBL/GenBank/DDBJ databases">
        <authorList>
            <person name="Varghese N."/>
            <person name="Submissions S."/>
        </authorList>
    </citation>
    <scope>NUCLEOTIDE SEQUENCE [LARGE SCALE GENOMIC DNA]</scope>
    <source>
        <strain evidence="6">DSM 24740</strain>
    </source>
</reference>
<feature type="domain" description="Ketosynthase family 3 (KS3)" evidence="4">
    <location>
        <begin position="6"/>
        <end position="405"/>
    </location>
</feature>
<dbReference type="SUPFAM" id="SSF53901">
    <property type="entry name" value="Thiolase-like"/>
    <property type="match status" value="1"/>
</dbReference>
<dbReference type="STRING" id="478744.SAMN05444359_102134"/>
<dbReference type="Pfam" id="PF00109">
    <property type="entry name" value="ketoacyl-synt"/>
    <property type="match status" value="1"/>
</dbReference>
<evidence type="ECO:0000259" key="4">
    <source>
        <dbReference type="PROSITE" id="PS52004"/>
    </source>
</evidence>
<dbReference type="InterPro" id="IPR016039">
    <property type="entry name" value="Thiolase-like"/>
</dbReference>
<dbReference type="AlphaFoldDB" id="A0A1H9AL23"/>
<dbReference type="GO" id="GO:0004315">
    <property type="term" value="F:3-oxoacyl-[acyl-carrier-protein] synthase activity"/>
    <property type="evidence" value="ECO:0007669"/>
    <property type="project" value="TreeGrafter"/>
</dbReference>
<dbReference type="OrthoDB" id="9808669at2"/>
<evidence type="ECO:0000256" key="2">
    <source>
        <dbReference type="ARBA" id="ARBA00022679"/>
    </source>
</evidence>
<dbReference type="GO" id="GO:0005829">
    <property type="term" value="C:cytosol"/>
    <property type="evidence" value="ECO:0007669"/>
    <property type="project" value="TreeGrafter"/>
</dbReference>
<dbReference type="PANTHER" id="PTHR11712:SF320">
    <property type="entry name" value="BETA-KETOACYL SYNTHASE"/>
    <property type="match status" value="1"/>
</dbReference>
<dbReference type="GO" id="GO:0006633">
    <property type="term" value="P:fatty acid biosynthetic process"/>
    <property type="evidence" value="ECO:0007669"/>
    <property type="project" value="TreeGrafter"/>
</dbReference>
<evidence type="ECO:0000256" key="1">
    <source>
        <dbReference type="ARBA" id="ARBA00008467"/>
    </source>
</evidence>